<gene>
    <name evidence="1" type="ORF">PMAYCL1PPCAC_18182</name>
</gene>
<dbReference type="Proteomes" id="UP001328107">
    <property type="component" value="Unassembled WGS sequence"/>
</dbReference>
<evidence type="ECO:0000313" key="2">
    <source>
        <dbReference type="Proteomes" id="UP001328107"/>
    </source>
</evidence>
<organism evidence="1 2">
    <name type="scientific">Pristionchus mayeri</name>
    <dbReference type="NCBI Taxonomy" id="1317129"/>
    <lineage>
        <taxon>Eukaryota</taxon>
        <taxon>Metazoa</taxon>
        <taxon>Ecdysozoa</taxon>
        <taxon>Nematoda</taxon>
        <taxon>Chromadorea</taxon>
        <taxon>Rhabditida</taxon>
        <taxon>Rhabditina</taxon>
        <taxon>Diplogasteromorpha</taxon>
        <taxon>Diplogasteroidea</taxon>
        <taxon>Neodiplogasteridae</taxon>
        <taxon>Pristionchus</taxon>
    </lineage>
</organism>
<reference evidence="2" key="1">
    <citation type="submission" date="2022-10" db="EMBL/GenBank/DDBJ databases">
        <title>Genome assembly of Pristionchus species.</title>
        <authorList>
            <person name="Yoshida K."/>
            <person name="Sommer R.J."/>
        </authorList>
    </citation>
    <scope>NUCLEOTIDE SEQUENCE [LARGE SCALE GENOMIC DNA]</scope>
    <source>
        <strain evidence="2">RS5460</strain>
    </source>
</reference>
<dbReference type="EMBL" id="BTRK01000004">
    <property type="protein sequence ID" value="GMR47987.1"/>
    <property type="molecule type" value="Genomic_DNA"/>
</dbReference>
<comment type="caution">
    <text evidence="1">The sequence shown here is derived from an EMBL/GenBank/DDBJ whole genome shotgun (WGS) entry which is preliminary data.</text>
</comment>
<dbReference type="AlphaFoldDB" id="A0AAN5CP45"/>
<keyword evidence="2" id="KW-1185">Reference proteome</keyword>
<evidence type="ECO:0000313" key="1">
    <source>
        <dbReference type="EMBL" id="GMR47987.1"/>
    </source>
</evidence>
<accession>A0AAN5CP45</accession>
<sequence>MERNAHSAVCYEVEGIWNAHPRYATKTVMVKNNAVNGAFIVLKRMRLRYRSFTSYQAKSRTYSIAEWTATRGSVGDCRQL</sequence>
<name>A0AAN5CP45_9BILA</name>
<protein>
    <submittedName>
        <fullName evidence="1">Uncharacterized protein</fullName>
    </submittedName>
</protein>
<proteinExistence type="predicted"/>